<keyword evidence="2 14" id="KW-0812">Transmembrane</keyword>
<dbReference type="Gene3D" id="2.60.40.10">
    <property type="entry name" value="Immunoglobulins"/>
    <property type="match status" value="3"/>
</dbReference>
<sequence length="485" mass="54618">MVLDFDYNEMLELPWFFFPFSLHTEEVQEPATLEMLLFLLLPWAGSLAQKTNYWLQVQGPVTVEEGLCVQVPCTAFYPQHSFNDSIPTYGYWFRDRANAYVDDPVATNNPYRRVQQETQGRFHLRGDPQIYDCSLEIEKAQKGDTGIYYFRVERGPLVRFSFKGSELYVRVTALTQTPTIDIQGILESGHPRNITCAVPWACKTGMPPTFSWIGAALTTLDPKTSHSSVLTLTPEPHHHGTMLTCRVTLPGTVPEVLGNATSLHVAEGQSLRLVCDANSSPNAKLSWFRGSLALSPPQRWNPGVLEFPHVVSGDRGEFTCQVQHLSHSYRVSLYLVVQEQRGSWPLILTLLRGAIMGAGFLSTYILTWIYYTRTRPPEPKAPKKPICPVSRPSSQGPEPKNTEEELHYAAVNFPALRPWGTQEPKDANTDPGPILPNANVATLRASEKLHRQQRSQNNRDEQRKHPSQSDLRYVPGVGGSRTNHR</sequence>
<dbReference type="SUPFAM" id="SSF48726">
    <property type="entry name" value="Immunoglobulin"/>
    <property type="match status" value="3"/>
</dbReference>
<feature type="region of interest" description="Disordered" evidence="13">
    <location>
        <begin position="378"/>
        <end position="403"/>
    </location>
</feature>
<evidence type="ECO:0000256" key="9">
    <source>
        <dbReference type="ARBA" id="ARBA00023157"/>
    </source>
</evidence>
<evidence type="ECO:0000256" key="12">
    <source>
        <dbReference type="ARBA" id="ARBA00038361"/>
    </source>
</evidence>
<dbReference type="GO" id="GO:0030246">
    <property type="term" value="F:carbohydrate binding"/>
    <property type="evidence" value="ECO:0007669"/>
    <property type="project" value="UniProtKB-KW"/>
</dbReference>
<reference evidence="17" key="1">
    <citation type="submission" date="2025-08" db="UniProtKB">
        <authorList>
            <consortium name="RefSeq"/>
        </authorList>
    </citation>
    <scope>IDENTIFICATION</scope>
    <source>
        <tissue evidence="17">Spleen</tissue>
    </source>
</reference>
<dbReference type="OrthoDB" id="10012075at2759"/>
<keyword evidence="7 14" id="KW-1133">Transmembrane helix</keyword>
<keyword evidence="8 14" id="KW-0472">Membrane</keyword>
<feature type="domain" description="Ig-like" evidence="15">
    <location>
        <begin position="178"/>
        <end position="248"/>
    </location>
</feature>
<protein>
    <submittedName>
        <fullName evidence="17">Sialic acid-binding Ig-like lectin 14-like</fullName>
    </submittedName>
</protein>
<evidence type="ECO:0000256" key="11">
    <source>
        <dbReference type="ARBA" id="ARBA00023319"/>
    </source>
</evidence>
<dbReference type="GeneID" id="102813451"/>
<feature type="transmembrane region" description="Helical" evidence="14">
    <location>
        <begin position="344"/>
        <end position="371"/>
    </location>
</feature>
<dbReference type="InterPro" id="IPR003599">
    <property type="entry name" value="Ig_sub"/>
</dbReference>
<feature type="region of interest" description="Disordered" evidence="13">
    <location>
        <begin position="417"/>
        <end position="485"/>
    </location>
</feature>
<evidence type="ECO:0000256" key="3">
    <source>
        <dbReference type="ARBA" id="ARBA00022729"/>
    </source>
</evidence>
<keyword evidence="10" id="KW-0325">Glycoprotein</keyword>
<dbReference type="Pfam" id="PF07686">
    <property type="entry name" value="V-set"/>
    <property type="match status" value="1"/>
</dbReference>
<comment type="similarity">
    <text evidence="12">Belongs to the immunoglobulin superfamily. SIGLEC (sialic acid binding Ig-like lectin) family.</text>
</comment>
<dbReference type="Proteomes" id="UP000504623">
    <property type="component" value="Unplaced"/>
</dbReference>
<keyword evidence="11" id="KW-0393">Immunoglobulin domain</keyword>
<dbReference type="PROSITE" id="PS50835">
    <property type="entry name" value="IG_LIKE"/>
    <property type="match status" value="2"/>
</dbReference>
<evidence type="ECO:0000256" key="13">
    <source>
        <dbReference type="SAM" id="MobiDB-lite"/>
    </source>
</evidence>
<dbReference type="InterPro" id="IPR003006">
    <property type="entry name" value="Ig/MHC_CS"/>
</dbReference>
<keyword evidence="5" id="KW-0677">Repeat</keyword>
<dbReference type="Pfam" id="PF13895">
    <property type="entry name" value="Ig_2"/>
    <property type="match status" value="1"/>
</dbReference>
<dbReference type="GO" id="GO:0007155">
    <property type="term" value="P:cell adhesion"/>
    <property type="evidence" value="ECO:0007669"/>
    <property type="project" value="UniProtKB-KW"/>
</dbReference>
<dbReference type="FunFam" id="2.60.40.10:FF:000829">
    <property type="entry name" value="Sialic acid-binding Ig-like lectin 8"/>
    <property type="match status" value="1"/>
</dbReference>
<evidence type="ECO:0000256" key="6">
    <source>
        <dbReference type="ARBA" id="ARBA00022889"/>
    </source>
</evidence>
<keyword evidence="16" id="KW-1185">Reference proteome</keyword>
<dbReference type="GO" id="GO:0033691">
    <property type="term" value="F:sialic acid binding"/>
    <property type="evidence" value="ECO:0007669"/>
    <property type="project" value="TreeGrafter"/>
</dbReference>
<evidence type="ECO:0000313" key="17">
    <source>
        <dbReference type="RefSeq" id="XP_006868420.1"/>
    </source>
</evidence>
<proteinExistence type="inferred from homology"/>
<gene>
    <name evidence="17" type="primary">LOC102813451</name>
</gene>
<dbReference type="SMART" id="SM00409">
    <property type="entry name" value="IG"/>
    <property type="match status" value="2"/>
</dbReference>
<dbReference type="InterPro" id="IPR007110">
    <property type="entry name" value="Ig-like_dom"/>
</dbReference>
<keyword evidence="3" id="KW-0732">Signal</keyword>
<dbReference type="InterPro" id="IPR036179">
    <property type="entry name" value="Ig-like_dom_sf"/>
</dbReference>
<evidence type="ECO:0000256" key="5">
    <source>
        <dbReference type="ARBA" id="ARBA00022737"/>
    </source>
</evidence>
<evidence type="ECO:0000256" key="4">
    <source>
        <dbReference type="ARBA" id="ARBA00022734"/>
    </source>
</evidence>
<evidence type="ECO:0000256" key="10">
    <source>
        <dbReference type="ARBA" id="ARBA00023180"/>
    </source>
</evidence>
<evidence type="ECO:0000256" key="14">
    <source>
        <dbReference type="SAM" id="Phobius"/>
    </source>
</evidence>
<dbReference type="InterPro" id="IPR013783">
    <property type="entry name" value="Ig-like_fold"/>
</dbReference>
<evidence type="ECO:0000256" key="1">
    <source>
        <dbReference type="ARBA" id="ARBA00004479"/>
    </source>
</evidence>
<keyword evidence="6" id="KW-0130">Cell adhesion</keyword>
<evidence type="ECO:0000256" key="8">
    <source>
        <dbReference type="ARBA" id="ARBA00023136"/>
    </source>
</evidence>
<name>A0A9B0TWT2_CHRAS</name>
<evidence type="ECO:0000256" key="7">
    <source>
        <dbReference type="ARBA" id="ARBA00022989"/>
    </source>
</evidence>
<dbReference type="RefSeq" id="XP_006868420.1">
    <property type="nucleotide sequence ID" value="XM_006868358.1"/>
</dbReference>
<evidence type="ECO:0000256" key="2">
    <source>
        <dbReference type="ARBA" id="ARBA00022692"/>
    </source>
</evidence>
<dbReference type="InterPro" id="IPR003598">
    <property type="entry name" value="Ig_sub2"/>
</dbReference>
<feature type="domain" description="Ig-like" evidence="15">
    <location>
        <begin position="254"/>
        <end position="332"/>
    </location>
</feature>
<dbReference type="SMART" id="SM00408">
    <property type="entry name" value="IGc2"/>
    <property type="match status" value="1"/>
</dbReference>
<dbReference type="InterPro" id="IPR051036">
    <property type="entry name" value="SIGLEC"/>
</dbReference>
<evidence type="ECO:0000313" key="16">
    <source>
        <dbReference type="Proteomes" id="UP000504623"/>
    </source>
</evidence>
<dbReference type="GO" id="GO:0005886">
    <property type="term" value="C:plasma membrane"/>
    <property type="evidence" value="ECO:0007669"/>
    <property type="project" value="TreeGrafter"/>
</dbReference>
<comment type="subcellular location">
    <subcellularLocation>
        <location evidence="1">Membrane</location>
        <topology evidence="1">Single-pass type I membrane protein</topology>
    </subcellularLocation>
</comment>
<dbReference type="InterPro" id="IPR013106">
    <property type="entry name" value="Ig_V-set"/>
</dbReference>
<evidence type="ECO:0000259" key="15">
    <source>
        <dbReference type="PROSITE" id="PS50835"/>
    </source>
</evidence>
<dbReference type="PANTHER" id="PTHR12035">
    <property type="entry name" value="SIALIC ACID BINDING IMMUNOGLOBULIN-LIKE LECTIN"/>
    <property type="match status" value="1"/>
</dbReference>
<dbReference type="AlphaFoldDB" id="A0A9B0TWT2"/>
<accession>A0A9B0TWT2</accession>
<keyword evidence="9" id="KW-1015">Disulfide bond</keyword>
<dbReference type="PROSITE" id="PS00290">
    <property type="entry name" value="IG_MHC"/>
    <property type="match status" value="1"/>
</dbReference>
<organism evidence="16 17">
    <name type="scientific">Chrysochloris asiatica</name>
    <name type="common">Cape golden mole</name>
    <dbReference type="NCBI Taxonomy" id="185453"/>
    <lineage>
        <taxon>Eukaryota</taxon>
        <taxon>Metazoa</taxon>
        <taxon>Chordata</taxon>
        <taxon>Craniata</taxon>
        <taxon>Vertebrata</taxon>
        <taxon>Euteleostomi</taxon>
        <taxon>Mammalia</taxon>
        <taxon>Eutheria</taxon>
        <taxon>Afrotheria</taxon>
        <taxon>Chrysochloridae</taxon>
        <taxon>Chrysochlorinae</taxon>
        <taxon>Chrysochloris</taxon>
    </lineage>
</organism>
<keyword evidence="4" id="KW-0430">Lectin</keyword>
<dbReference type="PANTHER" id="PTHR12035:SF123">
    <property type="entry name" value="IG-LIKE DOMAIN-CONTAINING PROTEIN"/>
    <property type="match status" value="1"/>
</dbReference>